<dbReference type="SMART" id="SM00108">
    <property type="entry name" value="B_lectin"/>
    <property type="match status" value="2"/>
</dbReference>
<feature type="domain" description="Bulb-type lectin" evidence="1">
    <location>
        <begin position="186"/>
        <end position="296"/>
    </location>
</feature>
<keyword evidence="3" id="KW-1185">Reference proteome</keyword>
<evidence type="ECO:0000259" key="1">
    <source>
        <dbReference type="PROSITE" id="PS50927"/>
    </source>
</evidence>
<dbReference type="EMBL" id="RBKS01000001">
    <property type="protein sequence ID" value="RKR73880.1"/>
    <property type="molecule type" value="Genomic_DNA"/>
</dbReference>
<evidence type="ECO:0000313" key="2">
    <source>
        <dbReference type="EMBL" id="RKR73880.1"/>
    </source>
</evidence>
<dbReference type="Gene3D" id="2.90.10.30">
    <property type="match status" value="1"/>
</dbReference>
<evidence type="ECO:0000313" key="3">
    <source>
        <dbReference type="Proteomes" id="UP000280008"/>
    </source>
</evidence>
<proteinExistence type="predicted"/>
<dbReference type="Gene3D" id="2.90.10.10">
    <property type="entry name" value="Bulb-type lectin domain"/>
    <property type="match status" value="1"/>
</dbReference>
<feature type="domain" description="Bulb-type lectin" evidence="1">
    <location>
        <begin position="304"/>
        <end position="409"/>
    </location>
</feature>
<dbReference type="SUPFAM" id="SSF51110">
    <property type="entry name" value="alpha-D-mannose-specific plant lectins"/>
    <property type="match status" value="2"/>
</dbReference>
<comment type="caution">
    <text evidence="2">The sequence shown here is derived from an EMBL/GenBank/DDBJ whole genome shotgun (WGS) entry which is preliminary data.</text>
</comment>
<reference evidence="2 3" key="1">
    <citation type="submission" date="2018-10" db="EMBL/GenBank/DDBJ databases">
        <title>Sequencing the genomes of 1000 actinobacteria strains.</title>
        <authorList>
            <person name="Klenk H.-P."/>
        </authorList>
    </citation>
    <scope>NUCLEOTIDE SEQUENCE [LARGE SCALE GENOMIC DNA]</scope>
    <source>
        <strain evidence="2 3">DSM 17894</strain>
    </source>
</reference>
<dbReference type="PROSITE" id="PS50927">
    <property type="entry name" value="BULB_LECTIN"/>
    <property type="match status" value="2"/>
</dbReference>
<sequence>MRHRRSSSPVRTALAVTSSVGLIVWGLLVAAPAQADRAPGVTSISVVGQTIVTDGYDAVWLATATNNGTTTTSGPEVITLTYNAGANPTFPNVDGAYTNVQGLGPSARECVVSSAHFTVTCTTQRLAAGASVTVAIAAQTVAGVIPRTNAVNWTAEASSGPGDDNGASNFETSAVVTQAAPAPSTDPIVSDSTVVYGGHSFESPNQMYSLIMQADGNLVESSGGRAIWSTQTAGNPGAYFLITESGEGVVYSGDGRVLWSQASPRATTVYPQVVVSDSGKLVATDPNGTLWSVGGPTTTTPTAPSAITASAVSPAGQILAASSARLLLQSDGNLVDYVGSKAVWSSGTYGHAGDHLSLQADGNLVLYMPSGRPIWFTRTGGSGAGNRLTLASSGLLTLSHGTKVLWHAG</sequence>
<dbReference type="OrthoDB" id="287365at2"/>
<gene>
    <name evidence="2" type="ORF">C8E83_0977</name>
</gene>
<dbReference type="InterPro" id="IPR036426">
    <property type="entry name" value="Bulb-type_lectin_dom_sf"/>
</dbReference>
<dbReference type="InterPro" id="IPR001480">
    <property type="entry name" value="Bulb-type_lectin_dom"/>
</dbReference>
<organism evidence="2 3">
    <name type="scientific">Frondihabitans australicus</name>
    <dbReference type="NCBI Taxonomy" id="386892"/>
    <lineage>
        <taxon>Bacteria</taxon>
        <taxon>Bacillati</taxon>
        <taxon>Actinomycetota</taxon>
        <taxon>Actinomycetes</taxon>
        <taxon>Micrococcales</taxon>
        <taxon>Microbacteriaceae</taxon>
        <taxon>Frondihabitans</taxon>
    </lineage>
</organism>
<dbReference type="Proteomes" id="UP000280008">
    <property type="component" value="Unassembled WGS sequence"/>
</dbReference>
<accession>A0A495IDZ8</accession>
<keyword evidence="2" id="KW-0430">Lectin</keyword>
<name>A0A495IDZ8_9MICO</name>
<dbReference type="GO" id="GO:0030246">
    <property type="term" value="F:carbohydrate binding"/>
    <property type="evidence" value="ECO:0007669"/>
    <property type="project" value="UniProtKB-KW"/>
</dbReference>
<protein>
    <submittedName>
        <fullName evidence="2">D-mannose binding lectin</fullName>
    </submittedName>
</protein>
<dbReference type="AlphaFoldDB" id="A0A495IDZ8"/>